<proteinExistence type="predicted"/>
<dbReference type="WBParaSite" id="ALUE_0001859401-mRNA-1">
    <property type="protein sequence ID" value="ALUE_0001859401-mRNA-1"/>
    <property type="gene ID" value="ALUE_0001859401"/>
</dbReference>
<keyword evidence="1" id="KW-1185">Reference proteome</keyword>
<dbReference type="Proteomes" id="UP000036681">
    <property type="component" value="Unplaced"/>
</dbReference>
<reference evidence="2" key="1">
    <citation type="submission" date="2017-02" db="UniProtKB">
        <authorList>
            <consortium name="WormBaseParasite"/>
        </authorList>
    </citation>
    <scope>IDENTIFICATION</scope>
</reference>
<sequence>MRIISSTKTATNVAFESSGIGGSVGPSKINIVVVVCKNRTVGNIYYLAYLLCINA</sequence>
<name>A0A0M3IJ16_ASCLU</name>
<accession>A0A0M3IJ16</accession>
<protein>
    <submittedName>
        <fullName evidence="2">Uncharacterized protein</fullName>
    </submittedName>
</protein>
<organism evidence="1 2">
    <name type="scientific">Ascaris lumbricoides</name>
    <name type="common">Giant roundworm</name>
    <dbReference type="NCBI Taxonomy" id="6252"/>
    <lineage>
        <taxon>Eukaryota</taxon>
        <taxon>Metazoa</taxon>
        <taxon>Ecdysozoa</taxon>
        <taxon>Nematoda</taxon>
        <taxon>Chromadorea</taxon>
        <taxon>Rhabditida</taxon>
        <taxon>Spirurina</taxon>
        <taxon>Ascaridomorpha</taxon>
        <taxon>Ascaridoidea</taxon>
        <taxon>Ascarididae</taxon>
        <taxon>Ascaris</taxon>
    </lineage>
</organism>
<dbReference type="AlphaFoldDB" id="A0A0M3IJ16"/>
<evidence type="ECO:0000313" key="1">
    <source>
        <dbReference type="Proteomes" id="UP000036681"/>
    </source>
</evidence>
<evidence type="ECO:0000313" key="2">
    <source>
        <dbReference type="WBParaSite" id="ALUE_0001859401-mRNA-1"/>
    </source>
</evidence>